<evidence type="ECO:0000313" key="1">
    <source>
        <dbReference type="EMBL" id="EDN01516.1"/>
    </source>
</evidence>
<organism evidence="1 2">
    <name type="scientific">Pseudoflavonifractor capillosus ATCC 29799</name>
    <dbReference type="NCBI Taxonomy" id="411467"/>
    <lineage>
        <taxon>Bacteria</taxon>
        <taxon>Bacillati</taxon>
        <taxon>Bacillota</taxon>
        <taxon>Clostridia</taxon>
        <taxon>Eubacteriales</taxon>
        <taxon>Oscillospiraceae</taxon>
        <taxon>Pseudoflavonifractor</taxon>
    </lineage>
</organism>
<protein>
    <submittedName>
        <fullName evidence="1">Uncharacterized protein</fullName>
    </submittedName>
</protein>
<dbReference type="EMBL" id="AAXG02000005">
    <property type="protein sequence ID" value="EDN01516.1"/>
    <property type="molecule type" value="Genomic_DNA"/>
</dbReference>
<name>A6NR19_9FIRM</name>
<dbReference type="Proteomes" id="UP000003639">
    <property type="component" value="Unassembled WGS sequence"/>
</dbReference>
<reference evidence="1 2" key="2">
    <citation type="submission" date="2007-06" db="EMBL/GenBank/DDBJ databases">
        <title>Draft genome sequence of Pseudoflavonifractor capillosus ATCC 29799.</title>
        <authorList>
            <person name="Sudarsanam P."/>
            <person name="Ley R."/>
            <person name="Guruge J."/>
            <person name="Turnbaugh P.J."/>
            <person name="Mahowald M."/>
            <person name="Liep D."/>
            <person name="Gordon J."/>
        </authorList>
    </citation>
    <scope>NUCLEOTIDE SEQUENCE [LARGE SCALE GENOMIC DNA]</scope>
    <source>
        <strain evidence="1 2">ATCC 29799</strain>
    </source>
</reference>
<gene>
    <name evidence="1" type="ORF">BACCAP_00644</name>
</gene>
<sequence length="35" mass="3983">MIPAESLMTGTCFHPDYFGQNEMDRIKVIPIIAQD</sequence>
<dbReference type="AlphaFoldDB" id="A6NR19"/>
<comment type="caution">
    <text evidence="1">The sequence shown here is derived from an EMBL/GenBank/DDBJ whole genome shotgun (WGS) entry which is preliminary data.</text>
</comment>
<evidence type="ECO:0000313" key="2">
    <source>
        <dbReference type="Proteomes" id="UP000003639"/>
    </source>
</evidence>
<dbReference type="STRING" id="411467.BACCAP_00644"/>
<keyword evidence="2" id="KW-1185">Reference proteome</keyword>
<reference evidence="1 2" key="1">
    <citation type="submission" date="2007-04" db="EMBL/GenBank/DDBJ databases">
        <authorList>
            <person name="Fulton L."/>
            <person name="Clifton S."/>
            <person name="Fulton B."/>
            <person name="Xu J."/>
            <person name="Minx P."/>
            <person name="Pepin K.H."/>
            <person name="Johnson M."/>
            <person name="Thiruvilangam P."/>
            <person name="Bhonagiri V."/>
            <person name="Nash W.E."/>
            <person name="Mardis E.R."/>
            <person name="Wilson R.K."/>
        </authorList>
    </citation>
    <scope>NUCLEOTIDE SEQUENCE [LARGE SCALE GENOMIC DNA]</scope>
    <source>
        <strain evidence="1 2">ATCC 29799</strain>
    </source>
</reference>
<accession>A6NR19</accession>
<proteinExistence type="predicted"/>